<dbReference type="AlphaFoldDB" id="A0AA41X0I8"/>
<gene>
    <name evidence="2" type="ORF">NLF92_13265</name>
</gene>
<organism evidence="2 3">
    <name type="scientific">Opacimonas viscosa</name>
    <dbReference type="NCBI Taxonomy" id="2961944"/>
    <lineage>
        <taxon>Bacteria</taxon>
        <taxon>Pseudomonadati</taxon>
        <taxon>Pseudomonadota</taxon>
        <taxon>Gammaproteobacteria</taxon>
        <taxon>Alteromonadales</taxon>
        <taxon>Alteromonadaceae</taxon>
        <taxon>Opacimonas</taxon>
    </lineage>
</organism>
<sequence length="81" mass="8178">MAVSPPRTASKPESAPESTEGERLAIVASKTGPVADQMAGDMPLDTAVVTAVEAESKSAGQVTQLAEAPRLSVSRSPALSS</sequence>
<feature type="region of interest" description="Disordered" evidence="1">
    <location>
        <begin position="1"/>
        <end position="23"/>
    </location>
</feature>
<feature type="non-terminal residue" evidence="2">
    <location>
        <position position="81"/>
    </location>
</feature>
<protein>
    <submittedName>
        <fullName evidence="2">Uncharacterized protein</fullName>
    </submittedName>
</protein>
<reference evidence="2" key="1">
    <citation type="submission" date="2022-07" db="EMBL/GenBank/DDBJ databases">
        <title>Characterization of the Novel Bacterium Alteromonas immobilis LMIT006 and Alteromonas gregis LMIT007.</title>
        <authorList>
            <person name="Lin X."/>
        </authorList>
    </citation>
    <scope>NUCLEOTIDE SEQUENCE</scope>
    <source>
        <strain evidence="2">LMIT007</strain>
    </source>
</reference>
<dbReference type="EMBL" id="JANATA010000194">
    <property type="protein sequence ID" value="MCP3429904.1"/>
    <property type="molecule type" value="Genomic_DNA"/>
</dbReference>
<evidence type="ECO:0000313" key="3">
    <source>
        <dbReference type="Proteomes" id="UP001165413"/>
    </source>
</evidence>
<proteinExistence type="predicted"/>
<evidence type="ECO:0000313" key="2">
    <source>
        <dbReference type="EMBL" id="MCP3429904.1"/>
    </source>
</evidence>
<name>A0AA41X0I8_9ALTE</name>
<accession>A0AA41X0I8</accession>
<feature type="region of interest" description="Disordered" evidence="1">
    <location>
        <begin position="57"/>
        <end position="81"/>
    </location>
</feature>
<evidence type="ECO:0000256" key="1">
    <source>
        <dbReference type="SAM" id="MobiDB-lite"/>
    </source>
</evidence>
<comment type="caution">
    <text evidence="2">The sequence shown here is derived from an EMBL/GenBank/DDBJ whole genome shotgun (WGS) entry which is preliminary data.</text>
</comment>
<keyword evidence="3" id="KW-1185">Reference proteome</keyword>
<dbReference type="RefSeq" id="WP_254102712.1">
    <property type="nucleotide sequence ID" value="NZ_JANATA010000194.1"/>
</dbReference>
<dbReference type="Proteomes" id="UP001165413">
    <property type="component" value="Unassembled WGS sequence"/>
</dbReference>